<evidence type="ECO:0000313" key="1">
    <source>
        <dbReference type="EMBL" id="CCU80584.1"/>
    </source>
</evidence>
<dbReference type="InParanoid" id="M5E3W0"/>
<dbReference type="OrthoDB" id="39946at2"/>
<organism evidence="1 2">
    <name type="scientific">Halanaerobium saccharolyticum subsp. saccharolyticum DSM 6643</name>
    <dbReference type="NCBI Taxonomy" id="1293054"/>
    <lineage>
        <taxon>Bacteria</taxon>
        <taxon>Bacillati</taxon>
        <taxon>Bacillota</taxon>
        <taxon>Clostridia</taxon>
        <taxon>Halanaerobiales</taxon>
        <taxon>Halanaerobiaceae</taxon>
        <taxon>Halanaerobium</taxon>
    </lineage>
</organism>
<comment type="caution">
    <text evidence="1">The sequence shown here is derived from an EMBL/GenBank/DDBJ whole genome shotgun (WGS) entry which is preliminary data.</text>
</comment>
<dbReference type="EMBL" id="CAUI01000023">
    <property type="protein sequence ID" value="CCU80584.1"/>
    <property type="molecule type" value="Genomic_DNA"/>
</dbReference>
<reference evidence="2" key="1">
    <citation type="journal article" date="2013" name="Genome Announc.">
        <title>Genome Sequence of Halanaerobium saccharolyticum subsp. saccharolyticum Strain DSM 6643T, a Halophilic Hydrogen-Producing Bacterium.</title>
        <authorList>
            <person name="Kivisto A."/>
            <person name="Larjo A."/>
            <person name="Ciranna A."/>
            <person name="Santala V."/>
            <person name="Roos C."/>
            <person name="Karp M."/>
        </authorList>
    </citation>
    <scope>NUCLEOTIDE SEQUENCE [LARGE SCALE GENOMIC DNA]</scope>
    <source>
        <strain evidence="2">DSM 6643</strain>
    </source>
</reference>
<accession>M5E3W0</accession>
<name>M5E3W0_9FIRM</name>
<dbReference type="Proteomes" id="UP000012063">
    <property type="component" value="Unassembled WGS sequence"/>
</dbReference>
<proteinExistence type="predicted"/>
<evidence type="ECO:0000313" key="2">
    <source>
        <dbReference type="Proteomes" id="UP000012063"/>
    </source>
</evidence>
<protein>
    <submittedName>
        <fullName evidence="1">Uncharacterized protein</fullName>
    </submittedName>
</protein>
<sequence>MKKIALGAITNYINSIHPFINFIANARAYGYKLDKLIICYSHGYKSEVLERLKQTVDVDLVQLNYDPEFRNELKNFGLSKKEIDFFLRTPEFDYHKLIPYGKRRNLVLLKALITEPKLDYLFFIDTDVNPSLLMSADGRTKTINFFGRHLSYLKKENVVITTSDYSGYYIIPPLEFKGVKKLLTGLQKRKAYKRVKNLENNLSLANPKQNQIRKTNKILGGNHALDLSYIKKISPYYSTSYIYNGIFYLGRGEDTLLGLEVPDKKHQIIDIDTLIFHDLYGNFPKKPDIRDENVQKRLFYACTGWLGRNPFLNWYLKEKNLISREKFKKRYKTQKNALKIGAPLLAKYTKNDDFNLLPNIFSAAWLQLDQMVENYENLSKNWNSVTDKIIERSKK</sequence>
<dbReference type="AlphaFoldDB" id="M5E3W0"/>
<dbReference type="RefSeq" id="WP_005489848.1">
    <property type="nucleotide sequence ID" value="NZ_CAUI01000023.1"/>
</dbReference>
<keyword evidence="2" id="KW-1185">Reference proteome</keyword>
<gene>
    <name evidence="1" type="ORF">HSACCH_02147</name>
</gene>
<dbReference type="STRING" id="1293054.HSACCH_02147"/>